<accession>A0A9W8PJ97</accession>
<dbReference type="GO" id="GO:0006396">
    <property type="term" value="P:RNA processing"/>
    <property type="evidence" value="ECO:0007669"/>
    <property type="project" value="InterPro"/>
</dbReference>
<name>A0A9W8PJ97_9HYPO</name>
<reference evidence="2" key="1">
    <citation type="submission" date="2022-10" db="EMBL/GenBank/DDBJ databases">
        <title>Fusarium specimens isolated from Avocado Roots.</title>
        <authorList>
            <person name="Stajich J."/>
            <person name="Roper C."/>
            <person name="Heimlech-Rivalta G."/>
        </authorList>
    </citation>
    <scope>NUCLEOTIDE SEQUENCE</scope>
    <source>
        <strain evidence="2">CF00143</strain>
    </source>
</reference>
<dbReference type="InterPro" id="IPR000999">
    <property type="entry name" value="RNase_III_dom"/>
</dbReference>
<dbReference type="EMBL" id="JAPDHF010000016">
    <property type="protein sequence ID" value="KAJ4007842.1"/>
    <property type="molecule type" value="Genomic_DNA"/>
</dbReference>
<dbReference type="AlphaFoldDB" id="A0A9W8PJ97"/>
<dbReference type="SUPFAM" id="SSF69065">
    <property type="entry name" value="RNase III domain-like"/>
    <property type="match status" value="1"/>
</dbReference>
<dbReference type="OrthoDB" id="67027at2759"/>
<dbReference type="SMART" id="SM00535">
    <property type="entry name" value="RIBOc"/>
    <property type="match status" value="1"/>
</dbReference>
<dbReference type="InterPro" id="IPR036389">
    <property type="entry name" value="RNase_III_sf"/>
</dbReference>
<dbReference type="GO" id="GO:0004525">
    <property type="term" value="F:ribonuclease III activity"/>
    <property type="evidence" value="ECO:0007669"/>
    <property type="project" value="InterPro"/>
</dbReference>
<proteinExistence type="predicted"/>
<keyword evidence="3" id="KW-1185">Reference proteome</keyword>
<gene>
    <name evidence="2" type="ORF">NW766_009650</name>
</gene>
<evidence type="ECO:0000313" key="2">
    <source>
        <dbReference type="EMBL" id="KAJ4007842.1"/>
    </source>
</evidence>
<protein>
    <recommendedName>
        <fullName evidence="1">RNase III domain-containing protein</fullName>
    </recommendedName>
</protein>
<evidence type="ECO:0000313" key="3">
    <source>
        <dbReference type="Proteomes" id="UP001152130"/>
    </source>
</evidence>
<comment type="caution">
    <text evidence="2">The sequence shown here is derived from an EMBL/GenBank/DDBJ whole genome shotgun (WGS) entry which is preliminary data.</text>
</comment>
<dbReference type="CDD" id="cd00593">
    <property type="entry name" value="RIBOc"/>
    <property type="match status" value="1"/>
</dbReference>
<dbReference type="Gene3D" id="1.10.1520.10">
    <property type="entry name" value="Ribonuclease III domain"/>
    <property type="match status" value="1"/>
</dbReference>
<evidence type="ECO:0000259" key="1">
    <source>
        <dbReference type="PROSITE" id="PS50142"/>
    </source>
</evidence>
<dbReference type="PROSITE" id="PS50142">
    <property type="entry name" value="RNASE_3_2"/>
    <property type="match status" value="1"/>
</dbReference>
<dbReference type="Proteomes" id="UP001152130">
    <property type="component" value="Unassembled WGS sequence"/>
</dbReference>
<sequence length="163" mass="17630">MDFARHFGPKVTQCETIIGYSFKSKLLCAEALNAAADSRAVYTMDGFFHLMPKNDRLAVYGDTAATFYLAGIWMDRGLEKRSWTTLRNDLISNDNLARVGMSHGLDACINVNGGTLRISPGMVATAVEAILGAVERDGGLDNLAQVMDHLGLTQHALIASVLP</sequence>
<organism evidence="2 3">
    <name type="scientific">Fusarium irregulare</name>
    <dbReference type="NCBI Taxonomy" id="2494466"/>
    <lineage>
        <taxon>Eukaryota</taxon>
        <taxon>Fungi</taxon>
        <taxon>Dikarya</taxon>
        <taxon>Ascomycota</taxon>
        <taxon>Pezizomycotina</taxon>
        <taxon>Sordariomycetes</taxon>
        <taxon>Hypocreomycetidae</taxon>
        <taxon>Hypocreales</taxon>
        <taxon>Nectriaceae</taxon>
        <taxon>Fusarium</taxon>
        <taxon>Fusarium incarnatum-equiseti species complex</taxon>
    </lineage>
</organism>
<feature type="domain" description="RNase III" evidence="1">
    <location>
        <begin position="11"/>
        <end position="139"/>
    </location>
</feature>